<dbReference type="RefSeq" id="XP_049129098.1">
    <property type="nucleotide sequence ID" value="XM_049273141.1"/>
</dbReference>
<sequence>MRFHGQRRLLERQIGWDLEPSLPDRDLPIISAIAATDADSLHCSEEPDPMTQMTELIIDTTHPDRPSSESKI</sequence>
<dbReference type="AlphaFoldDB" id="A0AA37P2M7"/>
<proteinExistence type="predicted"/>
<name>A0AA37P2M7_9PEZI</name>
<dbReference type="EMBL" id="BQXU01000017">
    <property type="protein sequence ID" value="GKT46748.1"/>
    <property type="molecule type" value="Genomic_DNA"/>
</dbReference>
<comment type="caution">
    <text evidence="1">The sequence shown here is derived from an EMBL/GenBank/DDBJ whole genome shotgun (WGS) entry which is preliminary data.</text>
</comment>
<evidence type="ECO:0000313" key="1">
    <source>
        <dbReference type="EMBL" id="GKT46748.1"/>
    </source>
</evidence>
<protein>
    <submittedName>
        <fullName evidence="1">Uncharacterized protein</fullName>
    </submittedName>
</protein>
<accession>A0AA37P2M7</accession>
<keyword evidence="2" id="KW-1185">Reference proteome</keyword>
<dbReference type="Proteomes" id="UP001055115">
    <property type="component" value="Unassembled WGS sequence"/>
</dbReference>
<dbReference type="GeneID" id="73327731"/>
<evidence type="ECO:0000313" key="2">
    <source>
        <dbReference type="Proteomes" id="UP001055115"/>
    </source>
</evidence>
<reference evidence="1 2" key="1">
    <citation type="submission" date="2022-03" db="EMBL/GenBank/DDBJ databases">
        <title>Genome data of Colletotrichum spp.</title>
        <authorList>
            <person name="Utami Y.D."/>
            <person name="Hiruma K."/>
        </authorList>
    </citation>
    <scope>NUCLEOTIDE SEQUENCE [LARGE SCALE GENOMIC DNA]</scope>
    <source>
        <strain evidence="1 2">MAFF 239500</strain>
    </source>
</reference>
<gene>
    <name evidence="1" type="ORF">ColSpa_06929</name>
</gene>
<organism evidence="1 2">
    <name type="scientific">Colletotrichum spaethianum</name>
    <dbReference type="NCBI Taxonomy" id="700344"/>
    <lineage>
        <taxon>Eukaryota</taxon>
        <taxon>Fungi</taxon>
        <taxon>Dikarya</taxon>
        <taxon>Ascomycota</taxon>
        <taxon>Pezizomycotina</taxon>
        <taxon>Sordariomycetes</taxon>
        <taxon>Hypocreomycetidae</taxon>
        <taxon>Glomerellales</taxon>
        <taxon>Glomerellaceae</taxon>
        <taxon>Colletotrichum</taxon>
        <taxon>Colletotrichum spaethianum species complex</taxon>
    </lineage>
</organism>